<dbReference type="PANTHER" id="PTHR47518:SF9">
    <property type="entry name" value="SERPENTINE RECEPTOR, CLASS T"/>
    <property type="match status" value="1"/>
</dbReference>
<dbReference type="InterPro" id="IPR052854">
    <property type="entry name" value="Serpentine_rcpt_epsilon"/>
</dbReference>
<dbReference type="Proteomes" id="UP000614601">
    <property type="component" value="Unassembled WGS sequence"/>
</dbReference>
<comment type="similarity">
    <text evidence="1">Belongs to the nematode receptor-like protein sre family.</text>
</comment>
<name>A0A811L853_9BILA</name>
<keyword evidence="2" id="KW-1133">Transmembrane helix</keyword>
<dbReference type="AlphaFoldDB" id="A0A811L853"/>
<protein>
    <submittedName>
        <fullName evidence="3">Uncharacterized protein</fullName>
    </submittedName>
</protein>
<keyword evidence="2" id="KW-0472">Membrane</keyword>
<accession>A0A811L853</accession>
<evidence type="ECO:0000313" key="4">
    <source>
        <dbReference type="Proteomes" id="UP000614601"/>
    </source>
</evidence>
<evidence type="ECO:0000256" key="1">
    <source>
        <dbReference type="ARBA" id="ARBA00006803"/>
    </source>
</evidence>
<feature type="transmembrane region" description="Helical" evidence="2">
    <location>
        <begin position="33"/>
        <end position="55"/>
    </location>
</feature>
<dbReference type="Proteomes" id="UP000783686">
    <property type="component" value="Unassembled WGS sequence"/>
</dbReference>
<keyword evidence="4" id="KW-1185">Reference proteome</keyword>
<feature type="transmembrane region" description="Helical" evidence="2">
    <location>
        <begin position="99"/>
        <end position="119"/>
    </location>
</feature>
<feature type="transmembrane region" description="Helical" evidence="2">
    <location>
        <begin position="162"/>
        <end position="182"/>
    </location>
</feature>
<proteinExistence type="inferred from homology"/>
<evidence type="ECO:0000256" key="2">
    <source>
        <dbReference type="SAM" id="Phobius"/>
    </source>
</evidence>
<organism evidence="3 4">
    <name type="scientific">Bursaphelenchus okinawaensis</name>
    <dbReference type="NCBI Taxonomy" id="465554"/>
    <lineage>
        <taxon>Eukaryota</taxon>
        <taxon>Metazoa</taxon>
        <taxon>Ecdysozoa</taxon>
        <taxon>Nematoda</taxon>
        <taxon>Chromadorea</taxon>
        <taxon>Rhabditida</taxon>
        <taxon>Tylenchina</taxon>
        <taxon>Tylenchomorpha</taxon>
        <taxon>Aphelenchoidea</taxon>
        <taxon>Aphelenchoididae</taxon>
        <taxon>Bursaphelenchus</taxon>
    </lineage>
</organism>
<feature type="transmembrane region" description="Helical" evidence="2">
    <location>
        <begin position="67"/>
        <end position="87"/>
    </location>
</feature>
<dbReference type="EMBL" id="CAJFCW020000005">
    <property type="protein sequence ID" value="CAG9120895.1"/>
    <property type="molecule type" value="Genomic_DNA"/>
</dbReference>
<comment type="caution">
    <text evidence="3">The sequence shown here is derived from an EMBL/GenBank/DDBJ whole genome shotgun (WGS) entry which is preliminary data.</text>
</comment>
<dbReference type="GO" id="GO:0007606">
    <property type="term" value="P:sensory perception of chemical stimulus"/>
    <property type="evidence" value="ECO:0007669"/>
    <property type="project" value="InterPro"/>
</dbReference>
<dbReference type="Pfam" id="PF03125">
    <property type="entry name" value="Sre"/>
    <property type="match status" value="1"/>
</dbReference>
<sequence length="279" mass="32306">MQLGALATVFGQFFFFCLAPRRGDLLFDISAFFTFLGFYSVTSDFVALAIERLFASVFNTSYEHRKNVFLLITLFIFTLTIFCYMTYYQIYNTSEKIRFLIQLTCLFIASSLITSLIILRLIEIWNKQRYGVAIQNKKSYTLSQRFQLIENIKMTRGLRNGIQIFVIVGCITAVFYAVGYATYNGTYGELFFGYRSLAITVINIGFSISFYVTINSNNLWKKDINVTYDDVRKLLSSSKVDEQQTSALKQNINGKEMIFDVIQSTDLHFQQLRSSWEDE</sequence>
<feature type="transmembrane region" description="Helical" evidence="2">
    <location>
        <begin position="194"/>
        <end position="214"/>
    </location>
</feature>
<reference evidence="3" key="1">
    <citation type="submission" date="2020-09" db="EMBL/GenBank/DDBJ databases">
        <authorList>
            <person name="Kikuchi T."/>
        </authorList>
    </citation>
    <scope>NUCLEOTIDE SEQUENCE</scope>
    <source>
        <strain evidence="3">SH1</strain>
    </source>
</reference>
<dbReference type="PANTHER" id="PTHR47518">
    <property type="entry name" value="SERPENTINE RECEPTOR CLASS EPSILON-13-RELATED"/>
    <property type="match status" value="1"/>
</dbReference>
<gene>
    <name evidence="3" type="ORF">BOKJ2_LOCUS11582</name>
</gene>
<dbReference type="InterPro" id="IPR004151">
    <property type="entry name" value="7TM_GPCR_serpentine_rcpt_Sre"/>
</dbReference>
<keyword evidence="2" id="KW-0812">Transmembrane</keyword>
<dbReference type="EMBL" id="CAJFDH010000005">
    <property type="protein sequence ID" value="CAD5225446.1"/>
    <property type="molecule type" value="Genomic_DNA"/>
</dbReference>
<dbReference type="OrthoDB" id="5819751at2759"/>
<evidence type="ECO:0000313" key="3">
    <source>
        <dbReference type="EMBL" id="CAD5225446.1"/>
    </source>
</evidence>
<dbReference type="GO" id="GO:0016020">
    <property type="term" value="C:membrane"/>
    <property type="evidence" value="ECO:0007669"/>
    <property type="project" value="InterPro"/>
</dbReference>